<comment type="caution">
    <text evidence="8">The sequence shown here is derived from an EMBL/GenBank/DDBJ whole genome shotgun (WGS) entry which is preliminary data.</text>
</comment>
<keyword evidence="5 7" id="KW-1133">Transmembrane helix</keyword>
<evidence type="ECO:0000256" key="5">
    <source>
        <dbReference type="ARBA" id="ARBA00022989"/>
    </source>
</evidence>
<feature type="transmembrane region" description="Helical" evidence="7">
    <location>
        <begin position="360"/>
        <end position="384"/>
    </location>
</feature>
<evidence type="ECO:0000256" key="1">
    <source>
        <dbReference type="ARBA" id="ARBA00004651"/>
    </source>
</evidence>
<feature type="transmembrane region" description="Helical" evidence="7">
    <location>
        <begin position="39"/>
        <end position="61"/>
    </location>
</feature>
<keyword evidence="6 7" id="KW-0472">Membrane</keyword>
<feature type="transmembrane region" description="Helical" evidence="7">
    <location>
        <begin position="133"/>
        <end position="154"/>
    </location>
</feature>
<evidence type="ECO:0000256" key="3">
    <source>
        <dbReference type="ARBA" id="ARBA00022475"/>
    </source>
</evidence>
<keyword evidence="3" id="KW-1003">Cell membrane</keyword>
<dbReference type="InterPro" id="IPR036259">
    <property type="entry name" value="MFS_trans_sf"/>
</dbReference>
<evidence type="ECO:0000256" key="4">
    <source>
        <dbReference type="ARBA" id="ARBA00022692"/>
    </source>
</evidence>
<feature type="transmembrane region" description="Helical" evidence="7">
    <location>
        <begin position="244"/>
        <end position="264"/>
    </location>
</feature>
<proteinExistence type="predicted"/>
<comment type="subcellular location">
    <subcellularLocation>
        <location evidence="1">Cell membrane</location>
        <topology evidence="1">Multi-pass membrane protein</topology>
    </subcellularLocation>
</comment>
<dbReference type="EMBL" id="JAAVSD010000059">
    <property type="protein sequence ID" value="NLR30792.1"/>
    <property type="molecule type" value="Genomic_DNA"/>
</dbReference>
<dbReference type="InterPro" id="IPR011701">
    <property type="entry name" value="MFS"/>
</dbReference>
<dbReference type="PANTHER" id="PTHR23517:SF10">
    <property type="entry name" value="MAJOR FACILITATOR SUPERFAMILY (MFS) PROFILE DOMAIN-CONTAINING PROTEIN"/>
    <property type="match status" value="1"/>
</dbReference>
<dbReference type="InterPro" id="IPR001958">
    <property type="entry name" value="Tet-R_TetA/multi-R_MdtG-like"/>
</dbReference>
<dbReference type="Proteomes" id="UP000707477">
    <property type="component" value="Unassembled WGS sequence"/>
</dbReference>
<keyword evidence="2" id="KW-0813">Transport</keyword>
<evidence type="ECO:0000313" key="9">
    <source>
        <dbReference type="Proteomes" id="UP000707477"/>
    </source>
</evidence>
<evidence type="ECO:0000256" key="6">
    <source>
        <dbReference type="ARBA" id="ARBA00023136"/>
    </source>
</evidence>
<reference evidence="8 9" key="1">
    <citation type="submission" date="2020-03" db="EMBL/GenBank/DDBJ databases">
        <authorList>
            <person name="Zhang Z."/>
            <person name="Guo Z."/>
            <person name="Hou Q."/>
            <person name="Shen X."/>
        </authorList>
    </citation>
    <scope>NUCLEOTIDE SEQUENCE [LARGE SCALE GENOMIC DNA]</scope>
    <source>
        <strain evidence="8 9">HBUAS51329</strain>
    </source>
</reference>
<dbReference type="RefSeq" id="WP_168850619.1">
    <property type="nucleotide sequence ID" value="NZ_JAAVSD010000059.1"/>
</dbReference>
<sequence>MWKVVRSLWPLLVLGLLVNTAYSVMWPLTTIYLHNNLNLSLVISGLILAVYSGFNVLGGYLGGLLTDRFSVKWVGLGLLGGLVSDAIIGFFWNGRLAYPLVLVVFGLLTGGMLTLITALAAQLSQGSGRIFNVLYIFINLGLVVGTASIGILFHHSLQPIFFLLVLCYGGAMGLWVKYADRLKSPARAANTGKPVTRTRSKRLSLSVVQISLLLLSLTLMWLTYAQWMSNVSVYIQNQGLSIRLYSHLWVYNGILLIIVQSLMTKISRVKELPAQIVLGLGAIAGSFLLLSSVSGVVALFAAMPLLTLGEAIYVPGVPALINAYTVGNEGKYQGLVNAFSSLGKAVGPVFGGLVIGTSQAFSWLFLLCAAVNGLIVVTLMVGVVPNLKKAREPY</sequence>
<dbReference type="InterPro" id="IPR050171">
    <property type="entry name" value="MFS_Transporters"/>
</dbReference>
<name>A0ABX1L6V9_9LACO</name>
<feature type="transmembrane region" description="Helical" evidence="7">
    <location>
        <begin position="98"/>
        <end position="121"/>
    </location>
</feature>
<protein>
    <submittedName>
        <fullName evidence="8">MFS transporter</fullName>
    </submittedName>
</protein>
<feature type="transmembrane region" description="Helical" evidence="7">
    <location>
        <begin position="203"/>
        <end position="224"/>
    </location>
</feature>
<gene>
    <name evidence="8" type="ORF">HEQ44_11580</name>
</gene>
<accession>A0ABX1L6V9</accession>
<evidence type="ECO:0000256" key="2">
    <source>
        <dbReference type="ARBA" id="ARBA00022448"/>
    </source>
</evidence>
<feature type="transmembrane region" description="Helical" evidence="7">
    <location>
        <begin position="73"/>
        <end position="92"/>
    </location>
</feature>
<dbReference type="PANTHER" id="PTHR23517">
    <property type="entry name" value="RESISTANCE PROTEIN MDTM, PUTATIVE-RELATED-RELATED"/>
    <property type="match status" value="1"/>
</dbReference>
<dbReference type="Gene3D" id="1.20.1250.20">
    <property type="entry name" value="MFS general substrate transporter like domains"/>
    <property type="match status" value="2"/>
</dbReference>
<dbReference type="PRINTS" id="PR01035">
    <property type="entry name" value="TCRTETA"/>
</dbReference>
<dbReference type="Pfam" id="PF07690">
    <property type="entry name" value="MFS_1"/>
    <property type="match status" value="1"/>
</dbReference>
<keyword evidence="9" id="KW-1185">Reference proteome</keyword>
<dbReference type="SUPFAM" id="SSF103473">
    <property type="entry name" value="MFS general substrate transporter"/>
    <property type="match status" value="1"/>
</dbReference>
<organism evidence="8 9">
    <name type="scientific">Levilactobacillus tujiorum</name>
    <dbReference type="NCBI Taxonomy" id="2912243"/>
    <lineage>
        <taxon>Bacteria</taxon>
        <taxon>Bacillati</taxon>
        <taxon>Bacillota</taxon>
        <taxon>Bacilli</taxon>
        <taxon>Lactobacillales</taxon>
        <taxon>Lactobacillaceae</taxon>
        <taxon>Levilactobacillus</taxon>
    </lineage>
</organism>
<evidence type="ECO:0000256" key="7">
    <source>
        <dbReference type="SAM" id="Phobius"/>
    </source>
</evidence>
<feature type="transmembrane region" description="Helical" evidence="7">
    <location>
        <begin position="276"/>
        <end position="303"/>
    </location>
</feature>
<feature type="transmembrane region" description="Helical" evidence="7">
    <location>
        <begin position="160"/>
        <end position="178"/>
    </location>
</feature>
<evidence type="ECO:0000313" key="8">
    <source>
        <dbReference type="EMBL" id="NLR30792.1"/>
    </source>
</evidence>
<keyword evidence="4 7" id="KW-0812">Transmembrane</keyword>